<name>A0A3G9ICB5_9ACTN</name>
<dbReference type="KEGG" id="nbe:Back2_02790"/>
<proteinExistence type="predicted"/>
<dbReference type="Pfam" id="PF02470">
    <property type="entry name" value="MlaD"/>
    <property type="match status" value="1"/>
</dbReference>
<evidence type="ECO:0000259" key="3">
    <source>
        <dbReference type="Pfam" id="PF11887"/>
    </source>
</evidence>
<protein>
    <recommendedName>
        <fullName evidence="6">Mce/MlaD domain-containing protein</fullName>
    </recommendedName>
</protein>
<evidence type="ECO:0000313" key="5">
    <source>
        <dbReference type="Proteomes" id="UP000271573"/>
    </source>
</evidence>
<dbReference type="InterPro" id="IPR052336">
    <property type="entry name" value="MlaD_Phospholipid_Transporter"/>
</dbReference>
<dbReference type="InterPro" id="IPR003399">
    <property type="entry name" value="Mce/MlaD"/>
</dbReference>
<dbReference type="OrthoDB" id="3460188at2"/>
<dbReference type="InterPro" id="IPR024516">
    <property type="entry name" value="Mce_C"/>
</dbReference>
<keyword evidence="1" id="KW-1133">Transmembrane helix</keyword>
<accession>A0A3G9ICB5</accession>
<dbReference type="AlphaFoldDB" id="A0A3G9ICB5"/>
<keyword evidence="5" id="KW-1185">Reference proteome</keyword>
<dbReference type="GO" id="GO:0005576">
    <property type="term" value="C:extracellular region"/>
    <property type="evidence" value="ECO:0007669"/>
    <property type="project" value="TreeGrafter"/>
</dbReference>
<evidence type="ECO:0000259" key="2">
    <source>
        <dbReference type="Pfam" id="PF02470"/>
    </source>
</evidence>
<dbReference type="Pfam" id="PF11887">
    <property type="entry name" value="Mce4_CUP1"/>
    <property type="match status" value="1"/>
</dbReference>
<evidence type="ECO:0008006" key="6">
    <source>
        <dbReference type="Google" id="ProtNLM"/>
    </source>
</evidence>
<feature type="transmembrane region" description="Helical" evidence="1">
    <location>
        <begin position="20"/>
        <end position="39"/>
    </location>
</feature>
<feature type="domain" description="Mammalian cell entry C-terminal" evidence="3">
    <location>
        <begin position="135"/>
        <end position="294"/>
    </location>
</feature>
<evidence type="ECO:0000313" key="4">
    <source>
        <dbReference type="EMBL" id="BBH15992.1"/>
    </source>
</evidence>
<dbReference type="Proteomes" id="UP000271573">
    <property type="component" value="Chromosome"/>
</dbReference>
<dbReference type="PANTHER" id="PTHR33371:SF19">
    <property type="entry name" value="MCE-FAMILY PROTEIN MCE4A"/>
    <property type="match status" value="1"/>
</dbReference>
<organism evidence="4 5">
    <name type="scientific">Nocardioides baekrokdamisoli</name>
    <dbReference type="NCBI Taxonomy" id="1804624"/>
    <lineage>
        <taxon>Bacteria</taxon>
        <taxon>Bacillati</taxon>
        <taxon>Actinomycetota</taxon>
        <taxon>Actinomycetes</taxon>
        <taxon>Propionibacteriales</taxon>
        <taxon>Nocardioidaceae</taxon>
        <taxon>Nocardioides</taxon>
    </lineage>
</organism>
<sequence length="337" mass="35487">MTSMLNKNRGTRPPTKNQLALRGLIFIGIIALLVGLIELQHNGAFGGQPKVTAQLRNAGGSLPKNSDVKDNGVILGFVSSVSPGPNGLVDVQLTLKDSTIKTIPAGVVARILPANVFGTSYVDLALPPDATATGALQPGATIPADTRFDTIELQNALDDIDRLVKALSPKDLSAALGAISHALDGRGTTIGQTAVEFDNYLKVLQPEIPTLRADIAKSAQALGVVNKVAPGLLNATGHALNLLDTFVQHQADLDALLKSGINLANTSSDFLAKNSPQLIKWLHDVSQLTDALYDNRRLGITGLIQVNALLGQLLNTAVTRGYVRVDINLVLAAPRGY</sequence>
<dbReference type="EMBL" id="AP019307">
    <property type="protein sequence ID" value="BBH15992.1"/>
    <property type="molecule type" value="Genomic_DNA"/>
</dbReference>
<reference evidence="4 5" key="1">
    <citation type="submission" date="2018-11" db="EMBL/GenBank/DDBJ databases">
        <title>Complete genome sequence of Nocardioides baekrokdamisoli strain KCTC 39748.</title>
        <authorList>
            <person name="Kang S.W."/>
            <person name="Lee K.C."/>
            <person name="Kim K.K."/>
            <person name="Kim J.S."/>
            <person name="Kim D.S."/>
            <person name="Ko S.H."/>
            <person name="Yang S.H."/>
            <person name="Shin Y.K."/>
            <person name="Lee J.S."/>
        </authorList>
    </citation>
    <scope>NUCLEOTIDE SEQUENCE [LARGE SCALE GENOMIC DNA]</scope>
    <source>
        <strain evidence="4 5">KCTC 39748</strain>
    </source>
</reference>
<feature type="domain" description="Mce/MlaD" evidence="2">
    <location>
        <begin position="49"/>
        <end position="124"/>
    </location>
</feature>
<dbReference type="GO" id="GO:0051701">
    <property type="term" value="P:biological process involved in interaction with host"/>
    <property type="evidence" value="ECO:0007669"/>
    <property type="project" value="TreeGrafter"/>
</dbReference>
<dbReference type="PANTHER" id="PTHR33371">
    <property type="entry name" value="INTERMEMBRANE PHOSPHOLIPID TRANSPORT SYSTEM BINDING PROTEIN MLAD-RELATED"/>
    <property type="match status" value="1"/>
</dbReference>
<gene>
    <name evidence="4" type="ORF">Back2_02790</name>
</gene>
<evidence type="ECO:0000256" key="1">
    <source>
        <dbReference type="SAM" id="Phobius"/>
    </source>
</evidence>
<keyword evidence="1" id="KW-0472">Membrane</keyword>
<keyword evidence="1" id="KW-0812">Transmembrane</keyword>